<dbReference type="AlphaFoldDB" id="A0A5C8PRL5"/>
<dbReference type="NCBIfam" id="TIGR00653">
    <property type="entry name" value="GlnA"/>
    <property type="match status" value="1"/>
</dbReference>
<dbReference type="InterPro" id="IPR036651">
    <property type="entry name" value="Gln_synt_N_sf"/>
</dbReference>
<feature type="binding site" evidence="13">
    <location>
        <position position="364"/>
    </location>
    <ligand>
        <name>Mg(2+)</name>
        <dbReference type="ChEBI" id="CHEBI:18420"/>
        <label>1</label>
    </ligand>
</feature>
<dbReference type="InterPro" id="IPR027302">
    <property type="entry name" value="Gln_synth_N_conserv_site"/>
</dbReference>
<evidence type="ECO:0000256" key="12">
    <source>
        <dbReference type="PIRSR" id="PIRSR604809-2"/>
    </source>
</evidence>
<feature type="binding site" evidence="12">
    <location>
        <begin position="276"/>
        <end position="278"/>
    </location>
    <ligand>
        <name>ATP</name>
        <dbReference type="ChEBI" id="CHEBI:30616"/>
    </ligand>
</feature>
<keyword evidence="7 17" id="KW-0436">Ligase</keyword>
<accession>A0A5C8PRL5</accession>
<keyword evidence="21" id="KW-1185">Reference proteome</keyword>
<dbReference type="InterPro" id="IPR008146">
    <property type="entry name" value="Gln_synth_cat_dom"/>
</dbReference>
<comment type="subunit">
    <text evidence="4">Oligomer of 12 subunits arranged in the form of two hexameric ring.</text>
</comment>
<dbReference type="Gene3D" id="3.10.20.70">
    <property type="entry name" value="Glutamine synthetase, N-terminal domain"/>
    <property type="match status" value="1"/>
</dbReference>
<comment type="catalytic activity">
    <reaction evidence="17">
        <text>L-glutamate + NH4(+) + ATP = L-glutamine + ADP + phosphate + H(+)</text>
        <dbReference type="Rhea" id="RHEA:16169"/>
        <dbReference type="ChEBI" id="CHEBI:15378"/>
        <dbReference type="ChEBI" id="CHEBI:28938"/>
        <dbReference type="ChEBI" id="CHEBI:29985"/>
        <dbReference type="ChEBI" id="CHEBI:30616"/>
        <dbReference type="ChEBI" id="CHEBI:43474"/>
        <dbReference type="ChEBI" id="CHEBI:58359"/>
        <dbReference type="ChEBI" id="CHEBI:456216"/>
        <dbReference type="EC" id="6.3.1.2"/>
    </reaction>
</comment>
<dbReference type="FunFam" id="3.30.590.10:FF:000001">
    <property type="entry name" value="Glutamine synthetase"/>
    <property type="match status" value="1"/>
</dbReference>
<evidence type="ECO:0000256" key="13">
    <source>
        <dbReference type="PIRSR" id="PIRSR604809-3"/>
    </source>
</evidence>
<dbReference type="PROSITE" id="PS51986">
    <property type="entry name" value="GS_BETA_GRASP"/>
    <property type="match status" value="1"/>
</dbReference>
<feature type="domain" description="GS beta-grasp" evidence="18">
    <location>
        <begin position="18"/>
        <end position="103"/>
    </location>
</feature>
<dbReference type="InterPro" id="IPR027303">
    <property type="entry name" value="Gln_synth_gly_rich_site"/>
</dbReference>
<dbReference type="InterPro" id="IPR008147">
    <property type="entry name" value="Gln_synt_N"/>
</dbReference>
<comment type="cofactor">
    <cofactor evidence="13">
        <name>Mg(2+)</name>
        <dbReference type="ChEBI" id="CHEBI:18420"/>
    </cofactor>
    <text evidence="13">Binds 2 Mg(2+) ions per subunit.</text>
</comment>
<evidence type="ECO:0000256" key="14">
    <source>
        <dbReference type="PIRSR" id="PIRSR604809-50"/>
    </source>
</evidence>
<keyword evidence="8 12" id="KW-0547">Nucleotide-binding</keyword>
<dbReference type="SUPFAM" id="SSF55931">
    <property type="entry name" value="Glutamine synthetase/guanido kinase"/>
    <property type="match status" value="1"/>
</dbReference>
<evidence type="ECO:0000256" key="9">
    <source>
        <dbReference type="ARBA" id="ARBA00022840"/>
    </source>
</evidence>
<reference evidence="20 21" key="1">
    <citation type="submission" date="2019-06" db="EMBL/GenBank/DDBJ databases">
        <title>New taxonomy in bacterial strain CC-CFT640, isolated from vineyard.</title>
        <authorList>
            <person name="Lin S.-Y."/>
            <person name="Tsai C.-F."/>
            <person name="Young C.-C."/>
        </authorList>
    </citation>
    <scope>NUCLEOTIDE SEQUENCE [LARGE SCALE GENOMIC DNA]</scope>
    <source>
        <strain evidence="20 21">CC-CFT640</strain>
    </source>
</reference>
<evidence type="ECO:0000256" key="5">
    <source>
        <dbReference type="ARBA" id="ARBA00021364"/>
    </source>
</evidence>
<evidence type="ECO:0000256" key="7">
    <source>
        <dbReference type="ARBA" id="ARBA00022598"/>
    </source>
</evidence>
<dbReference type="GO" id="GO:0019740">
    <property type="term" value="P:nitrogen utilization"/>
    <property type="evidence" value="ECO:0007669"/>
    <property type="project" value="TreeGrafter"/>
</dbReference>
<dbReference type="PANTHER" id="PTHR43407:SF1">
    <property type="entry name" value="LENGSIN"/>
    <property type="match status" value="1"/>
</dbReference>
<evidence type="ECO:0000256" key="15">
    <source>
        <dbReference type="PROSITE-ProRule" id="PRU01330"/>
    </source>
</evidence>
<keyword evidence="13" id="KW-0460">Magnesium</keyword>
<dbReference type="GO" id="GO:0006542">
    <property type="term" value="P:glutamine biosynthetic process"/>
    <property type="evidence" value="ECO:0007669"/>
    <property type="project" value="InterPro"/>
</dbReference>
<dbReference type="RefSeq" id="WP_147846291.1">
    <property type="nucleotide sequence ID" value="NZ_VDUZ01000006.1"/>
</dbReference>
<comment type="caution">
    <text evidence="20">The sequence shown here is derived from an EMBL/GenBank/DDBJ whole genome shotgun (WGS) entry which is preliminary data.</text>
</comment>
<name>A0A5C8PRL5_9HYPH</name>
<evidence type="ECO:0000259" key="18">
    <source>
        <dbReference type="PROSITE" id="PS51986"/>
    </source>
</evidence>
<dbReference type="GO" id="GO:0046872">
    <property type="term" value="F:metal ion binding"/>
    <property type="evidence" value="ECO:0007669"/>
    <property type="project" value="UniProtKB-KW"/>
</dbReference>
<evidence type="ECO:0000256" key="2">
    <source>
        <dbReference type="ARBA" id="ARBA00004496"/>
    </source>
</evidence>
<evidence type="ECO:0000313" key="21">
    <source>
        <dbReference type="Proteomes" id="UP000321638"/>
    </source>
</evidence>
<evidence type="ECO:0000256" key="8">
    <source>
        <dbReference type="ARBA" id="ARBA00022741"/>
    </source>
</evidence>
<keyword evidence="10" id="KW-0535">Nitrogen fixation</keyword>
<feature type="binding site" evidence="11">
    <location>
        <position position="366"/>
    </location>
    <ligand>
        <name>L-glutamate</name>
        <dbReference type="ChEBI" id="CHEBI:29985"/>
    </ligand>
</feature>
<keyword evidence="6" id="KW-0963">Cytoplasm</keyword>
<dbReference type="InterPro" id="IPR014746">
    <property type="entry name" value="Gln_synth/guanido_kin_cat_dom"/>
</dbReference>
<protein>
    <recommendedName>
        <fullName evidence="5 17">Glutamine synthetase</fullName>
        <ecNumber evidence="17">6.3.1.2</ecNumber>
    </recommendedName>
</protein>
<feature type="binding site" evidence="12">
    <location>
        <position position="359"/>
    </location>
    <ligand>
        <name>ATP</name>
        <dbReference type="ChEBI" id="CHEBI:30616"/>
    </ligand>
</feature>
<comment type="similarity">
    <text evidence="3 15 16">Belongs to the glutamine synthetase family.</text>
</comment>
<evidence type="ECO:0000259" key="19">
    <source>
        <dbReference type="PROSITE" id="PS51987"/>
    </source>
</evidence>
<feature type="binding site" evidence="13">
    <location>
        <position position="135"/>
    </location>
    <ligand>
        <name>Mg(2+)</name>
        <dbReference type="ChEBI" id="CHEBI:18420"/>
        <label>2</label>
    </ligand>
</feature>
<evidence type="ECO:0000256" key="16">
    <source>
        <dbReference type="RuleBase" id="RU000384"/>
    </source>
</evidence>
<dbReference type="PROSITE" id="PS00181">
    <property type="entry name" value="GLNA_ATP"/>
    <property type="match status" value="1"/>
</dbReference>
<dbReference type="SUPFAM" id="SSF54368">
    <property type="entry name" value="Glutamine synthetase, N-terminal domain"/>
    <property type="match status" value="1"/>
</dbReference>
<feature type="binding site" evidence="11">
    <location>
        <position position="333"/>
    </location>
    <ligand>
        <name>L-glutamate</name>
        <dbReference type="ChEBI" id="CHEBI:29985"/>
    </ligand>
</feature>
<evidence type="ECO:0000256" key="6">
    <source>
        <dbReference type="ARBA" id="ARBA00022490"/>
    </source>
</evidence>
<evidence type="ECO:0000256" key="1">
    <source>
        <dbReference type="ARBA" id="ARBA00003117"/>
    </source>
</evidence>
<evidence type="ECO:0000256" key="17">
    <source>
        <dbReference type="RuleBase" id="RU004356"/>
    </source>
</evidence>
<keyword evidence="9 12" id="KW-0067">ATP-binding</keyword>
<comment type="function">
    <text evidence="1">Catalyzes the ATP-dependent biosynthesis of glutamine from glutamate and ammonia.</text>
</comment>
<dbReference type="InterPro" id="IPR004809">
    <property type="entry name" value="Gln_synth_I"/>
</dbReference>
<dbReference type="GO" id="GO:0005737">
    <property type="term" value="C:cytoplasm"/>
    <property type="evidence" value="ECO:0007669"/>
    <property type="project" value="UniProtKB-SubCell"/>
</dbReference>
<feature type="binding site" evidence="11">
    <location>
        <begin position="269"/>
        <end position="270"/>
    </location>
    <ligand>
        <name>L-glutamate</name>
        <dbReference type="ChEBI" id="CHEBI:29985"/>
    </ligand>
</feature>
<dbReference type="PROSITE" id="PS00180">
    <property type="entry name" value="GLNA_1"/>
    <property type="match status" value="1"/>
</dbReference>
<keyword evidence="13" id="KW-0479">Metal-binding</keyword>
<organism evidence="20 21">
    <name type="scientific">Vineibacter terrae</name>
    <dbReference type="NCBI Taxonomy" id="2586908"/>
    <lineage>
        <taxon>Bacteria</taxon>
        <taxon>Pseudomonadati</taxon>
        <taxon>Pseudomonadota</taxon>
        <taxon>Alphaproteobacteria</taxon>
        <taxon>Hyphomicrobiales</taxon>
        <taxon>Vineibacter</taxon>
    </lineage>
</organism>
<dbReference type="OrthoDB" id="9807095at2"/>
<dbReference type="GO" id="GO:0016020">
    <property type="term" value="C:membrane"/>
    <property type="evidence" value="ECO:0007669"/>
    <property type="project" value="TreeGrafter"/>
</dbReference>
<feature type="binding site" evidence="13">
    <location>
        <position position="137"/>
    </location>
    <ligand>
        <name>Mg(2+)</name>
        <dbReference type="ChEBI" id="CHEBI:18420"/>
        <label>1</label>
    </ligand>
</feature>
<feature type="binding site" evidence="13">
    <location>
        <position position="274"/>
    </location>
    <ligand>
        <name>Mg(2+)</name>
        <dbReference type="ChEBI" id="CHEBI:18420"/>
        <label>1</label>
    </ligand>
</feature>
<dbReference type="PANTHER" id="PTHR43407">
    <property type="entry name" value="GLUTAMINE SYNTHETASE"/>
    <property type="match status" value="1"/>
</dbReference>
<dbReference type="Proteomes" id="UP000321638">
    <property type="component" value="Unassembled WGS sequence"/>
</dbReference>
<keyword evidence="14" id="KW-0597">Phosphoprotein</keyword>
<dbReference type="GO" id="GO:0005524">
    <property type="term" value="F:ATP binding"/>
    <property type="evidence" value="ECO:0007669"/>
    <property type="project" value="UniProtKB-KW"/>
</dbReference>
<evidence type="ECO:0000256" key="3">
    <source>
        <dbReference type="ARBA" id="ARBA00009897"/>
    </source>
</evidence>
<dbReference type="EMBL" id="VDUZ01000006">
    <property type="protein sequence ID" value="TXL78820.1"/>
    <property type="molecule type" value="Genomic_DNA"/>
</dbReference>
<feature type="binding site" evidence="12">
    <location>
        <position position="345"/>
    </location>
    <ligand>
        <name>ATP</name>
        <dbReference type="ChEBI" id="CHEBI:30616"/>
    </ligand>
</feature>
<sequence length="476" mass="53623">MPLACQTPEDLFRLIRDQKVQIVDLRFTDLPGTWQHFSVPPDAIDDNALAEGIGFDGSSIRGFQKIQESDMVLIPDPTSAFLDPFTEATTLVLISNVRDPVTGQRYTRDPRYVAEKAEVYLKSTAIGDISYFGPEAEFFVFNDIRYGQGINHAFYYVDSDEGSWNTGRDEHPNLGHKPRAKEGYFPVPPVDTLQDMRSEMILKLMEIGIRIEAHHHEVATAGQNEIDMRFDSLTRMADKLMIYKYVVKNVAHGRGMTATFMPKPLFGDNASGMHVHQSIWRGEQNLFYSEDSYAGLSELGRMYIAGILAHAPALLALCAPTTNSYRRLVPGYEAPINLVYSQRNRSAACRIPMYSTSPKAKRVEVRFPDPSCNGYLAFAAMLMAGLDGIQRRMSPGEAIDKDLYDLEPEEAKAVKSTPGSLAEVLNALEADHDFLLKGDVFTRDVIETWLAYKREKEVDPVAIRPHPYEFHLYYDA</sequence>
<dbReference type="Pfam" id="PF03951">
    <property type="entry name" value="Gln-synt_N"/>
    <property type="match status" value="1"/>
</dbReference>
<feature type="binding site" evidence="13">
    <location>
        <position position="217"/>
    </location>
    <ligand>
        <name>Mg(2+)</name>
        <dbReference type="ChEBI" id="CHEBI:18420"/>
        <label>1</label>
    </ligand>
</feature>
<evidence type="ECO:0000256" key="4">
    <source>
        <dbReference type="ARBA" id="ARBA00011258"/>
    </source>
</evidence>
<evidence type="ECO:0000313" key="20">
    <source>
        <dbReference type="EMBL" id="TXL78820.1"/>
    </source>
</evidence>
<dbReference type="GO" id="GO:0004356">
    <property type="term" value="F:glutamine synthetase activity"/>
    <property type="evidence" value="ECO:0007669"/>
    <property type="project" value="UniProtKB-EC"/>
</dbReference>
<dbReference type="Gene3D" id="3.30.590.10">
    <property type="entry name" value="Glutamine synthetase/guanido kinase, catalytic domain"/>
    <property type="match status" value="1"/>
</dbReference>
<feature type="binding site" evidence="12">
    <location>
        <position position="212"/>
    </location>
    <ligand>
        <name>ATP</name>
        <dbReference type="ChEBI" id="CHEBI:30616"/>
    </ligand>
</feature>
<evidence type="ECO:0000256" key="11">
    <source>
        <dbReference type="PIRSR" id="PIRSR604809-1"/>
    </source>
</evidence>
<feature type="domain" description="GS catalytic" evidence="19">
    <location>
        <begin position="110"/>
        <end position="476"/>
    </location>
</feature>
<gene>
    <name evidence="20" type="primary">glnA</name>
    <name evidence="20" type="ORF">FHP25_07440</name>
</gene>
<comment type="subcellular location">
    <subcellularLocation>
        <location evidence="2">Cytoplasm</location>
    </subcellularLocation>
</comment>
<dbReference type="PROSITE" id="PS51987">
    <property type="entry name" value="GS_CATALYTIC"/>
    <property type="match status" value="1"/>
</dbReference>
<proteinExistence type="inferred from homology"/>
<dbReference type="EC" id="6.3.1.2" evidence="17"/>
<feature type="binding site" evidence="13">
    <location>
        <position position="225"/>
    </location>
    <ligand>
        <name>Mg(2+)</name>
        <dbReference type="ChEBI" id="CHEBI:18420"/>
        <label>1</label>
    </ligand>
</feature>
<dbReference type="SMART" id="SM01230">
    <property type="entry name" value="Gln-synt_C"/>
    <property type="match status" value="1"/>
</dbReference>
<dbReference type="Pfam" id="PF00120">
    <property type="entry name" value="Gln-synt_C"/>
    <property type="match status" value="1"/>
</dbReference>
<feature type="modified residue" description="O-AMP-tyrosine" evidence="14">
    <location>
        <position position="404"/>
    </location>
</feature>
<feature type="binding site" evidence="11">
    <location>
        <position position="327"/>
    </location>
    <ligand>
        <name>L-glutamate</name>
        <dbReference type="ChEBI" id="CHEBI:29985"/>
    </ligand>
</feature>
<evidence type="ECO:0000256" key="10">
    <source>
        <dbReference type="ARBA" id="ARBA00023231"/>
    </source>
</evidence>
<feature type="binding site" evidence="11">
    <location>
        <position position="345"/>
    </location>
    <ligand>
        <name>L-glutamate</name>
        <dbReference type="ChEBI" id="CHEBI:29985"/>
    </ligand>
</feature>